<protein>
    <submittedName>
        <fullName evidence="3">Immunity repressor protein</fullName>
    </submittedName>
</protein>
<reference evidence="4" key="2">
    <citation type="submission" date="2008-05" db="EMBL/GenBank/DDBJ databases">
        <title>Genome sequence of Clostridium botulinum Ba4 strain 657.</title>
        <authorList>
            <person name="Shrivastava S."/>
            <person name="Brown J.L."/>
            <person name="Bruce D."/>
            <person name="Detter C."/>
            <person name="Munk C."/>
            <person name="Smith L.A."/>
            <person name="Smith T.J."/>
            <person name="Sutton G."/>
            <person name="Brettin T.S."/>
        </authorList>
    </citation>
    <scope>NUCLEOTIDE SEQUENCE [LARGE SCALE GENOMIC DNA]</scope>
    <source>
        <strain evidence="4">657 / Type Ba4</strain>
    </source>
</reference>
<dbReference type="Pfam" id="PF01381">
    <property type="entry name" value="HTH_3"/>
    <property type="match status" value="1"/>
</dbReference>
<dbReference type="CDD" id="cd00093">
    <property type="entry name" value="HTH_XRE"/>
    <property type="match status" value="1"/>
</dbReference>
<dbReference type="GO" id="GO:0003700">
    <property type="term" value="F:DNA-binding transcription factor activity"/>
    <property type="evidence" value="ECO:0007669"/>
    <property type="project" value="TreeGrafter"/>
</dbReference>
<organism evidence="3 4">
    <name type="scientific">Clostridium botulinum (strain 657 / Type Ba4)</name>
    <dbReference type="NCBI Taxonomy" id="515621"/>
    <lineage>
        <taxon>Bacteria</taxon>
        <taxon>Bacillati</taxon>
        <taxon>Bacillota</taxon>
        <taxon>Clostridia</taxon>
        <taxon>Eubacteriales</taxon>
        <taxon>Clostridiaceae</taxon>
        <taxon>Clostridium</taxon>
    </lineage>
</organism>
<dbReference type="PANTHER" id="PTHR46797">
    <property type="entry name" value="HTH-TYPE TRANSCRIPTIONAL REGULATOR"/>
    <property type="match status" value="1"/>
</dbReference>
<dbReference type="GO" id="GO:0005829">
    <property type="term" value="C:cytosol"/>
    <property type="evidence" value="ECO:0007669"/>
    <property type="project" value="TreeGrafter"/>
</dbReference>
<dbReference type="Proteomes" id="UP000002333">
    <property type="component" value="Chromosome"/>
</dbReference>
<dbReference type="SMART" id="SM00530">
    <property type="entry name" value="HTH_XRE"/>
    <property type="match status" value="1"/>
</dbReference>
<dbReference type="InterPro" id="IPR050807">
    <property type="entry name" value="TransReg_Diox_bact_type"/>
</dbReference>
<dbReference type="Gene3D" id="1.10.260.40">
    <property type="entry name" value="lambda repressor-like DNA-binding domains"/>
    <property type="match status" value="1"/>
</dbReference>
<dbReference type="RefSeq" id="WP_012721048.1">
    <property type="nucleotide sequence ID" value="NC_012658.1"/>
</dbReference>
<dbReference type="AlphaFoldDB" id="A0A3F2ZUL0"/>
<dbReference type="PANTHER" id="PTHR46797:SF1">
    <property type="entry name" value="METHYLPHOSPHONATE SYNTHASE"/>
    <property type="match status" value="1"/>
</dbReference>
<evidence type="ECO:0000256" key="1">
    <source>
        <dbReference type="ARBA" id="ARBA00023125"/>
    </source>
</evidence>
<dbReference type="SUPFAM" id="SSF47413">
    <property type="entry name" value="lambda repressor-like DNA-binding domains"/>
    <property type="match status" value="1"/>
</dbReference>
<dbReference type="GO" id="GO:0003677">
    <property type="term" value="F:DNA binding"/>
    <property type="evidence" value="ECO:0007669"/>
    <property type="project" value="UniProtKB-KW"/>
</dbReference>
<accession>A0A3F2ZUL0</accession>
<proteinExistence type="predicted"/>
<evidence type="ECO:0000259" key="2">
    <source>
        <dbReference type="PROSITE" id="PS50943"/>
    </source>
</evidence>
<sequence length="152" mass="17427">MLKKMINESFGEYITRLRKLKGYSQRKLALITGISNTTISRIEKNITTNPDLNTLKLLAQHLNIDEIYMLEAAGYKDDSNHNKQLNKKDEKEIEKILNETKEKLGNAEGLMLNGELATPEAIQSILDAMKVGMEIAKQRNKKYTPDKYKKNK</sequence>
<dbReference type="KEGG" id="cbi:CLJ_B2578"/>
<reference evidence="3 4" key="1">
    <citation type="journal article" date="2007" name="PLoS ONE">
        <title>Analysis of the neurotoxin complex genes in Clostridium botulinum A1-A4 and B1 strains: BoNT/A3, /Ba4 and /B1 clusters are located within plasmids.</title>
        <authorList>
            <person name="Smith T.J."/>
            <person name="Hill K.K."/>
            <person name="Foley B.T."/>
            <person name="Detter J.C."/>
            <person name="Munk A.C."/>
            <person name="Bruce D.C."/>
            <person name="Doggett N.A."/>
            <person name="Smith L.A."/>
            <person name="Marks J.D."/>
            <person name="Xie G."/>
            <person name="Brettin T.S."/>
        </authorList>
    </citation>
    <scope>NUCLEOTIDE SEQUENCE [LARGE SCALE GENOMIC DNA]</scope>
    <source>
        <strain evidence="4">657 / Type Ba4</strain>
    </source>
</reference>
<dbReference type="PROSITE" id="PS50943">
    <property type="entry name" value="HTH_CROC1"/>
    <property type="match status" value="1"/>
</dbReference>
<name>A0A3F2ZUL0_CLOB6</name>
<evidence type="ECO:0000313" key="4">
    <source>
        <dbReference type="Proteomes" id="UP000002333"/>
    </source>
</evidence>
<dbReference type="InterPro" id="IPR001387">
    <property type="entry name" value="Cro/C1-type_HTH"/>
</dbReference>
<evidence type="ECO:0000313" key="3">
    <source>
        <dbReference type="EMBL" id="ACQ53794.1"/>
    </source>
</evidence>
<keyword evidence="1" id="KW-0238">DNA-binding</keyword>
<gene>
    <name evidence="3" type="ordered locus">CLJ_B2578</name>
</gene>
<dbReference type="InterPro" id="IPR010982">
    <property type="entry name" value="Lambda_DNA-bd_dom_sf"/>
</dbReference>
<feature type="domain" description="HTH cro/C1-type" evidence="2">
    <location>
        <begin position="14"/>
        <end position="69"/>
    </location>
</feature>
<dbReference type="EMBL" id="CP001083">
    <property type="protein sequence ID" value="ACQ53794.1"/>
    <property type="molecule type" value="Genomic_DNA"/>
</dbReference>